<organism evidence="2 3">
    <name type="scientific">Setomelanomma holmii</name>
    <dbReference type="NCBI Taxonomy" id="210430"/>
    <lineage>
        <taxon>Eukaryota</taxon>
        <taxon>Fungi</taxon>
        <taxon>Dikarya</taxon>
        <taxon>Ascomycota</taxon>
        <taxon>Pezizomycotina</taxon>
        <taxon>Dothideomycetes</taxon>
        <taxon>Pleosporomycetidae</taxon>
        <taxon>Pleosporales</taxon>
        <taxon>Pleosporineae</taxon>
        <taxon>Phaeosphaeriaceae</taxon>
        <taxon>Setomelanomma</taxon>
    </lineage>
</organism>
<dbReference type="InterPro" id="IPR000210">
    <property type="entry name" value="BTB/POZ_dom"/>
</dbReference>
<keyword evidence="3" id="KW-1185">Reference proteome</keyword>
<feature type="domain" description="BTB" evidence="1">
    <location>
        <begin position="21"/>
        <end position="87"/>
    </location>
</feature>
<dbReference type="AlphaFoldDB" id="A0A9P4HJL5"/>
<name>A0A9P4HJL5_9PLEO</name>
<gene>
    <name evidence="2" type="ORF">EK21DRAFT_107099</name>
</gene>
<protein>
    <recommendedName>
        <fullName evidence="1">BTB domain-containing protein</fullName>
    </recommendedName>
</protein>
<accession>A0A9P4HJL5</accession>
<dbReference type="Gene3D" id="3.30.710.10">
    <property type="entry name" value="Potassium Channel Kv1.1, Chain A"/>
    <property type="match status" value="1"/>
</dbReference>
<dbReference type="PROSITE" id="PS50097">
    <property type="entry name" value="BTB"/>
    <property type="match status" value="1"/>
</dbReference>
<dbReference type="Pfam" id="PF00651">
    <property type="entry name" value="BTB"/>
    <property type="match status" value="1"/>
</dbReference>
<proteinExistence type="predicted"/>
<evidence type="ECO:0000259" key="1">
    <source>
        <dbReference type="PROSITE" id="PS50097"/>
    </source>
</evidence>
<reference evidence="2" key="1">
    <citation type="journal article" date="2020" name="Stud. Mycol.">
        <title>101 Dothideomycetes genomes: a test case for predicting lifestyles and emergence of pathogens.</title>
        <authorList>
            <person name="Haridas S."/>
            <person name="Albert R."/>
            <person name="Binder M."/>
            <person name="Bloem J."/>
            <person name="Labutti K."/>
            <person name="Salamov A."/>
            <person name="Andreopoulos B."/>
            <person name="Baker S."/>
            <person name="Barry K."/>
            <person name="Bills G."/>
            <person name="Bluhm B."/>
            <person name="Cannon C."/>
            <person name="Castanera R."/>
            <person name="Culley D."/>
            <person name="Daum C."/>
            <person name="Ezra D."/>
            <person name="Gonzalez J."/>
            <person name="Henrissat B."/>
            <person name="Kuo A."/>
            <person name="Liang C."/>
            <person name="Lipzen A."/>
            <person name="Lutzoni F."/>
            <person name="Magnuson J."/>
            <person name="Mondo S."/>
            <person name="Nolan M."/>
            <person name="Ohm R."/>
            <person name="Pangilinan J."/>
            <person name="Park H.-J."/>
            <person name="Ramirez L."/>
            <person name="Alfaro M."/>
            <person name="Sun H."/>
            <person name="Tritt A."/>
            <person name="Yoshinaga Y."/>
            <person name="Zwiers L.-H."/>
            <person name="Turgeon B."/>
            <person name="Goodwin S."/>
            <person name="Spatafora J."/>
            <person name="Crous P."/>
            <person name="Grigoriev I."/>
        </authorList>
    </citation>
    <scope>NUCLEOTIDE SEQUENCE</scope>
    <source>
        <strain evidence="2">CBS 110217</strain>
    </source>
</reference>
<evidence type="ECO:0000313" key="2">
    <source>
        <dbReference type="EMBL" id="KAF2035578.1"/>
    </source>
</evidence>
<dbReference type="CDD" id="cd18186">
    <property type="entry name" value="BTB_POZ_ZBTB_KLHL-like"/>
    <property type="match status" value="1"/>
</dbReference>
<dbReference type="SUPFAM" id="SSF54695">
    <property type="entry name" value="POZ domain"/>
    <property type="match status" value="1"/>
</dbReference>
<evidence type="ECO:0000313" key="3">
    <source>
        <dbReference type="Proteomes" id="UP000799777"/>
    </source>
</evidence>
<dbReference type="SMART" id="SM00225">
    <property type="entry name" value="BTB"/>
    <property type="match status" value="1"/>
</dbReference>
<dbReference type="PANTHER" id="PTHR47843">
    <property type="entry name" value="BTB DOMAIN-CONTAINING PROTEIN-RELATED"/>
    <property type="match status" value="1"/>
</dbReference>
<comment type="caution">
    <text evidence="2">The sequence shown here is derived from an EMBL/GenBank/DDBJ whole genome shotgun (WGS) entry which is preliminary data.</text>
</comment>
<dbReference type="Proteomes" id="UP000799777">
    <property type="component" value="Unassembled WGS sequence"/>
</dbReference>
<dbReference type="OrthoDB" id="194443at2759"/>
<dbReference type="PANTHER" id="PTHR47843:SF2">
    <property type="entry name" value="BTB DOMAIN-CONTAINING PROTEIN"/>
    <property type="match status" value="1"/>
</dbReference>
<dbReference type="EMBL" id="ML978157">
    <property type="protein sequence ID" value="KAF2035578.1"/>
    <property type="molecule type" value="Genomic_DNA"/>
</dbReference>
<sequence length="234" mass="27307">MDAEQQAGCAEAPSIVAAAQGDVVIFEVGPDRKQFRVHAALLVYHSEYFRNALRGPWKEAREGFIPLEDIEPLTFKLFVHWLYTQEMPELHDEEGWRPVVGMNVWDMDQGWAKMLLLLVKAYMFGDRFLASRFRREANSAFCTSLTCGSLDGPIRWQTVEYTFANIPPERPILQRIVDEHCQYWEQQDEEDEDLADQQDLPYDFLVRVMKRHSELRGTDISCVKCYLEHVNDEE</sequence>
<dbReference type="InterPro" id="IPR011333">
    <property type="entry name" value="SKP1/BTB/POZ_sf"/>
</dbReference>